<protein>
    <recommendedName>
        <fullName evidence="5">Terminase</fullName>
    </recommendedName>
</protein>
<accession>A0A1S1NJ53</accession>
<dbReference type="RefSeq" id="WP_071026298.1">
    <property type="nucleotide sequence ID" value="NZ_MLQM01000058.1"/>
</dbReference>
<dbReference type="Proteomes" id="UP000179734">
    <property type="component" value="Unassembled WGS sequence"/>
</dbReference>
<dbReference type="EMBL" id="MLQM01000058">
    <property type="protein sequence ID" value="OHV03888.1"/>
    <property type="molecule type" value="Genomic_DNA"/>
</dbReference>
<name>A0A1S1NJ53_9MYCO</name>
<evidence type="ECO:0000313" key="2">
    <source>
        <dbReference type="EMBL" id="PQM48069.1"/>
    </source>
</evidence>
<proteinExistence type="predicted"/>
<dbReference type="Proteomes" id="UP000238296">
    <property type="component" value="Unassembled WGS sequence"/>
</dbReference>
<evidence type="ECO:0000313" key="1">
    <source>
        <dbReference type="EMBL" id="OHV03888.1"/>
    </source>
</evidence>
<dbReference type="EMBL" id="PPEA01000249">
    <property type="protein sequence ID" value="PQM48069.1"/>
    <property type="molecule type" value="Genomic_DNA"/>
</dbReference>
<comment type="caution">
    <text evidence="1">The sequence shown here is derived from an EMBL/GenBank/DDBJ whole genome shotgun (WGS) entry which is preliminary data.</text>
</comment>
<evidence type="ECO:0008006" key="5">
    <source>
        <dbReference type="Google" id="ProtNLM"/>
    </source>
</evidence>
<reference evidence="2" key="3">
    <citation type="submission" date="2018-01" db="EMBL/GenBank/DDBJ databases">
        <authorList>
            <person name="Gaut B.S."/>
            <person name="Morton B.R."/>
            <person name="Clegg M.T."/>
            <person name="Duvall M.R."/>
        </authorList>
    </citation>
    <scope>NUCLEOTIDE SEQUENCE</scope>
    <source>
        <strain evidence="2">ATCC BAA-2683</strain>
    </source>
</reference>
<evidence type="ECO:0000313" key="4">
    <source>
        <dbReference type="Proteomes" id="UP000238296"/>
    </source>
</evidence>
<reference evidence="1 3" key="1">
    <citation type="submission" date="2016-10" db="EMBL/GenBank/DDBJ databases">
        <title>Genome sequence of Mycobacterium talmonii.</title>
        <authorList>
            <person name="Greninger A.L."/>
            <person name="Elliott B."/>
            <person name="Vasireddy S."/>
            <person name="Vasireddy R."/>
        </authorList>
    </citation>
    <scope>NUCLEOTIDE SEQUENCE [LARGE SCALE GENOMIC DNA]</scope>
    <source>
        <strain evidence="1">MO-5499</strain>
        <strain evidence="3">NE-TNMC-100812</strain>
    </source>
</reference>
<keyword evidence="3" id="KW-1185">Reference proteome</keyword>
<sequence length="128" mass="13859">MTDQQKPPPGLGTAGRRLWRQVTAEATEDGLELDSRERIWLHSAAKLTDRVVALEAAMADAELVVKGYNGQPVAHPLLTEIRQHHLLICQTLARLKVDTAEPAAGVLGVVGGSRQRAAANRRWRGPGA</sequence>
<gene>
    <name evidence="1" type="ORF">BKN37_12720</name>
    <name evidence="2" type="ORF">C1Y40_01704</name>
</gene>
<evidence type="ECO:0000313" key="3">
    <source>
        <dbReference type="Proteomes" id="UP000179734"/>
    </source>
</evidence>
<reference evidence="2 4" key="2">
    <citation type="journal article" date="2017" name="Int. J. Syst. Evol. Microbiol.">
        <title>Mycobacterium talmoniae sp. nov., a slowly growing mycobacterium isolated from human respiratory samples.</title>
        <authorList>
            <person name="Davidson R.M."/>
            <person name="DeGroote M.A."/>
            <person name="Marola J.L."/>
            <person name="Buss S."/>
            <person name="Jones V."/>
            <person name="McNeil M.R."/>
            <person name="Freifeld A.G."/>
            <person name="Elaine Epperson L."/>
            <person name="Hasan N.A."/>
            <person name="Jackson M."/>
            <person name="Iwen P.C."/>
            <person name="Salfinger M."/>
            <person name="Strong M."/>
        </authorList>
    </citation>
    <scope>NUCLEOTIDE SEQUENCE [LARGE SCALE GENOMIC DNA]</scope>
    <source>
        <strain evidence="2 4">ATCC BAA-2683</strain>
    </source>
</reference>
<organism evidence="1 3">
    <name type="scientific">Mycobacterium talmoniae</name>
    <dbReference type="NCBI Taxonomy" id="1858794"/>
    <lineage>
        <taxon>Bacteria</taxon>
        <taxon>Bacillati</taxon>
        <taxon>Actinomycetota</taxon>
        <taxon>Actinomycetes</taxon>
        <taxon>Mycobacteriales</taxon>
        <taxon>Mycobacteriaceae</taxon>
        <taxon>Mycobacterium</taxon>
    </lineage>
</organism>
<dbReference type="AlphaFoldDB" id="A0A1S1NJ53"/>